<dbReference type="PANTHER" id="PTHR43581">
    <property type="entry name" value="ATP/GTP PHOSPHATASE"/>
    <property type="match status" value="1"/>
</dbReference>
<dbReference type="SUPFAM" id="SSF52540">
    <property type="entry name" value="P-loop containing nucleoside triphosphate hydrolases"/>
    <property type="match status" value="1"/>
</dbReference>
<sequence length="420" mass="48567">MENLQVRNFLVIKSANFEVGQINLIIGSQANGKSVLAKLLYYFRDFLNTTYLESIKNFEVKKDLEKKALQEFEKYFPKYTWSNQEFTIEYSIDDFVISITRKRNKSGQAILKFNYSNNLISLHKKLKNCYKKQRDKKSEHYGSSFHDDAYYTVIEKYVFEGNFSSCFNRSLFIPASRSFFANLQKNVFSFLASNIEIDPFINEFGSQYEHAKRLSQDSFFNERSNKNIMKKINLIVESILVGKYKYEDDQDWIENKGKKINLTKASSGQQEALPMLLVMSVWSMIMNGKRDLTMFIEEPEAHLFPVSQKHIVSLLGLIHNKAQHNFVITTHSPYILTAINNMVLANDISNELGKEKIKDIVDPDFTIAYEAIKAYTIQDGVLVSILDDEARLIGENIIDSVSDEFSMVFDDLINLQVGIK</sequence>
<dbReference type="Gene3D" id="3.40.50.300">
    <property type="entry name" value="P-loop containing nucleotide triphosphate hydrolases"/>
    <property type="match status" value="1"/>
</dbReference>
<organism evidence="2">
    <name type="scientific">hydrothermal vent metagenome</name>
    <dbReference type="NCBI Taxonomy" id="652676"/>
    <lineage>
        <taxon>unclassified sequences</taxon>
        <taxon>metagenomes</taxon>
        <taxon>ecological metagenomes</taxon>
    </lineage>
</organism>
<dbReference type="InterPro" id="IPR027417">
    <property type="entry name" value="P-loop_NTPase"/>
</dbReference>
<dbReference type="PANTHER" id="PTHR43581:SF4">
    <property type="entry name" value="ATP_GTP PHOSPHATASE"/>
    <property type="match status" value="1"/>
</dbReference>
<dbReference type="AlphaFoldDB" id="A0A3B0XFS7"/>
<gene>
    <name evidence="2" type="ORF">MNBD_GAMMA08-255</name>
</gene>
<name>A0A3B0XFS7_9ZZZZ</name>
<reference evidence="2" key="1">
    <citation type="submission" date="2018-06" db="EMBL/GenBank/DDBJ databases">
        <authorList>
            <person name="Zhirakovskaya E."/>
        </authorList>
    </citation>
    <scope>NUCLEOTIDE SEQUENCE</scope>
</reference>
<evidence type="ECO:0000259" key="1">
    <source>
        <dbReference type="Pfam" id="PF13175"/>
    </source>
</evidence>
<dbReference type="InterPro" id="IPR041685">
    <property type="entry name" value="AAA_GajA/Old/RecF-like"/>
</dbReference>
<dbReference type="Pfam" id="PF13175">
    <property type="entry name" value="AAA_15"/>
    <property type="match status" value="1"/>
</dbReference>
<evidence type="ECO:0000313" key="2">
    <source>
        <dbReference type="EMBL" id="VAW67175.1"/>
    </source>
</evidence>
<protein>
    <recommendedName>
        <fullName evidence="1">Endonuclease GajA/Old nuclease/RecF-like AAA domain-containing protein</fullName>
    </recommendedName>
</protein>
<dbReference type="EMBL" id="UOFH01000374">
    <property type="protein sequence ID" value="VAW67175.1"/>
    <property type="molecule type" value="Genomic_DNA"/>
</dbReference>
<accession>A0A3B0XFS7</accession>
<dbReference type="InterPro" id="IPR051396">
    <property type="entry name" value="Bact_Antivir_Def_Nuclease"/>
</dbReference>
<proteinExistence type="predicted"/>
<feature type="domain" description="Endonuclease GajA/Old nuclease/RecF-like AAA" evidence="1">
    <location>
        <begin position="2"/>
        <end position="335"/>
    </location>
</feature>